<dbReference type="Gene3D" id="3.30.540.10">
    <property type="entry name" value="Fructose-1,6-Bisphosphatase, subunit A, domain 1"/>
    <property type="match status" value="1"/>
</dbReference>
<gene>
    <name evidence="4" type="primary">cysQ</name>
    <name evidence="6" type="ORF">ALP97_100445</name>
</gene>
<dbReference type="EMBL" id="RBRL01000307">
    <property type="protein sequence ID" value="RMQ85599.1"/>
    <property type="molecule type" value="Genomic_DNA"/>
</dbReference>
<organism evidence="6 7">
    <name type="scientific">Pseudomonas salomonii</name>
    <dbReference type="NCBI Taxonomy" id="191391"/>
    <lineage>
        <taxon>Bacteria</taxon>
        <taxon>Pseudomonadati</taxon>
        <taxon>Pseudomonadota</taxon>
        <taxon>Gammaproteobacteria</taxon>
        <taxon>Pseudomonadales</taxon>
        <taxon>Pseudomonadaceae</taxon>
        <taxon>Pseudomonas</taxon>
    </lineage>
</organism>
<dbReference type="SUPFAM" id="SSF56655">
    <property type="entry name" value="Carbohydrate phosphatase"/>
    <property type="match status" value="1"/>
</dbReference>
<evidence type="ECO:0000256" key="3">
    <source>
        <dbReference type="ARBA" id="ARBA00022842"/>
    </source>
</evidence>
<dbReference type="GO" id="GO:0050427">
    <property type="term" value="P:3'-phosphoadenosine 5'-phosphosulfate metabolic process"/>
    <property type="evidence" value="ECO:0007669"/>
    <property type="project" value="TreeGrafter"/>
</dbReference>
<comment type="caution">
    <text evidence="6">The sequence shown here is derived from an EMBL/GenBank/DDBJ whole genome shotgun (WGS) entry which is preliminary data.</text>
</comment>
<dbReference type="Proteomes" id="UP000277179">
    <property type="component" value="Unassembled WGS sequence"/>
</dbReference>
<dbReference type="PROSITE" id="PS00629">
    <property type="entry name" value="IMP_1"/>
    <property type="match status" value="1"/>
</dbReference>
<dbReference type="HAMAP" id="MF_02095">
    <property type="entry name" value="CysQ"/>
    <property type="match status" value="1"/>
</dbReference>
<sequence length="297" mass="31789">MGGPVFGTRPVDPAWSFCRMSELFLGHPFIAPVIELARQAGEVILPYWRADVAVTSKADDSPVTAADLAAHHLILTGLTALDPSIPVLSEEDADIDQNVRAGWQRWWLVDPLDGTKEFISGSEEFTVNIALIEQGRVVFGVVSMPTSGRCYFGGAGLGAWRSDVSEAPKQIQVRQTPAAGEAFTVVASRRHSSPEQERLLSGLSEGLGELKLANIGSSLKFCLLAEGSADCYPRLAPTSQWDTAAAQGVLEGAGGEVLELSGAPFSYPARASLLNPFFLALPAKAAWRERLLTLARS</sequence>
<comment type="function">
    <text evidence="4">Converts adenosine-3',5'-bisphosphate (PAP) to AMP.</text>
</comment>
<feature type="binding site" evidence="5">
    <location>
        <position position="242"/>
    </location>
    <ligand>
        <name>Mg(2+)</name>
        <dbReference type="ChEBI" id="CHEBI:18420"/>
        <label>1</label>
        <note>catalytic</note>
    </ligand>
</feature>
<keyword evidence="4" id="KW-1003">Cell membrane</keyword>
<feature type="binding site" evidence="4">
    <location>
        <position position="242"/>
    </location>
    <ligand>
        <name>Mg(2+)</name>
        <dbReference type="ChEBI" id="CHEBI:18420"/>
        <label>2</label>
    </ligand>
</feature>
<protein>
    <recommendedName>
        <fullName evidence="4">3'(2'),5'-bisphosphate nucleotidase CysQ</fullName>
        <ecNumber evidence="4">3.1.3.7</ecNumber>
    </recommendedName>
    <alternativeName>
        <fullName evidence="4">3'(2'),5-bisphosphonucleoside 3'(2')-phosphohydrolase</fullName>
    </alternativeName>
    <alternativeName>
        <fullName evidence="4">3'-phosphoadenosine 5'-phosphate phosphatase</fullName>
        <shortName evidence="4">PAP phosphatase</shortName>
    </alternativeName>
</protein>
<dbReference type="GO" id="GO:0000103">
    <property type="term" value="P:sulfate assimilation"/>
    <property type="evidence" value="ECO:0007669"/>
    <property type="project" value="TreeGrafter"/>
</dbReference>
<dbReference type="GO" id="GO:0005886">
    <property type="term" value="C:plasma membrane"/>
    <property type="evidence" value="ECO:0007669"/>
    <property type="project" value="UniProtKB-SubCell"/>
</dbReference>
<feature type="binding site" evidence="4">
    <location>
        <position position="113"/>
    </location>
    <ligand>
        <name>Mg(2+)</name>
        <dbReference type="ChEBI" id="CHEBI:18420"/>
        <label>2</label>
    </ligand>
</feature>
<feature type="binding site" evidence="5">
    <location>
        <position position="113"/>
    </location>
    <ligand>
        <name>Mg(2+)</name>
        <dbReference type="ChEBI" id="CHEBI:18420"/>
        <label>1</label>
        <note>catalytic</note>
    </ligand>
</feature>
<feature type="binding site" evidence="4">
    <location>
        <position position="110"/>
    </location>
    <ligand>
        <name>Mg(2+)</name>
        <dbReference type="ChEBI" id="CHEBI:18420"/>
        <label>1</label>
    </ligand>
</feature>
<comment type="catalytic activity">
    <reaction evidence="1 4">
        <text>adenosine 3',5'-bisphosphate + H2O = AMP + phosphate</text>
        <dbReference type="Rhea" id="RHEA:10040"/>
        <dbReference type="ChEBI" id="CHEBI:15377"/>
        <dbReference type="ChEBI" id="CHEBI:43474"/>
        <dbReference type="ChEBI" id="CHEBI:58343"/>
        <dbReference type="ChEBI" id="CHEBI:456215"/>
        <dbReference type="EC" id="3.1.3.7"/>
    </reaction>
</comment>
<keyword evidence="4" id="KW-0997">Cell inner membrane</keyword>
<dbReference type="FunFam" id="3.40.190.80:FF:000005">
    <property type="entry name" value="3'(2'),5'-bisphosphate nucleotidase CysQ"/>
    <property type="match status" value="1"/>
</dbReference>
<dbReference type="InterPro" id="IPR006240">
    <property type="entry name" value="CysQ"/>
</dbReference>
<evidence type="ECO:0000313" key="6">
    <source>
        <dbReference type="EMBL" id="RMQ85599.1"/>
    </source>
</evidence>
<evidence type="ECO:0000256" key="2">
    <source>
        <dbReference type="ARBA" id="ARBA00022723"/>
    </source>
</evidence>
<feature type="binding site" evidence="4">
    <location>
        <position position="110"/>
    </location>
    <ligand>
        <name>Mg(2+)</name>
        <dbReference type="ChEBI" id="CHEBI:18420"/>
        <label>2</label>
    </ligand>
</feature>
<proteinExistence type="inferred from homology"/>
<dbReference type="InterPro" id="IPR020583">
    <property type="entry name" value="Inositol_monoP_metal-BS"/>
</dbReference>
<feature type="binding site" evidence="4">
    <location>
        <position position="242"/>
    </location>
    <ligand>
        <name>substrate</name>
    </ligand>
</feature>
<dbReference type="AlphaFoldDB" id="A0A3M4Q5C5"/>
<feature type="binding site" evidence="4">
    <location>
        <begin position="112"/>
        <end position="115"/>
    </location>
    <ligand>
        <name>substrate</name>
    </ligand>
</feature>
<dbReference type="PRINTS" id="PR00377">
    <property type="entry name" value="IMPHPHTASES"/>
</dbReference>
<dbReference type="NCBIfam" id="TIGR01331">
    <property type="entry name" value="bisphos_cysQ"/>
    <property type="match status" value="1"/>
</dbReference>
<name>A0A3M4Q5C5_9PSED</name>
<comment type="cofactor">
    <cofactor evidence="4 5">
        <name>Mg(2+)</name>
        <dbReference type="ChEBI" id="CHEBI:18420"/>
    </cofactor>
</comment>
<dbReference type="InterPro" id="IPR050725">
    <property type="entry name" value="CysQ/Inositol_MonoPase"/>
</dbReference>
<keyword evidence="2 4" id="KW-0479">Metal-binding</keyword>
<dbReference type="PANTHER" id="PTHR43028:SF5">
    <property type="entry name" value="3'(2'),5'-BISPHOSPHATE NUCLEOTIDASE 1"/>
    <property type="match status" value="1"/>
</dbReference>
<dbReference type="GO" id="GO:0008441">
    <property type="term" value="F:3'(2'),5'-bisphosphate nucleotidase activity"/>
    <property type="evidence" value="ECO:0007669"/>
    <property type="project" value="UniProtKB-UniRule"/>
</dbReference>
<feature type="binding site" evidence="5">
    <location>
        <position position="90"/>
    </location>
    <ligand>
        <name>Mg(2+)</name>
        <dbReference type="ChEBI" id="CHEBI:18420"/>
        <label>2</label>
    </ligand>
</feature>
<comment type="similarity">
    <text evidence="4">Belongs to the inositol monophosphatase superfamily. CysQ family.</text>
</comment>
<keyword evidence="4" id="KW-0472">Membrane</keyword>
<dbReference type="PANTHER" id="PTHR43028">
    <property type="entry name" value="3'(2'),5'-BISPHOSPHATE NUCLEOTIDASE 1"/>
    <property type="match status" value="1"/>
</dbReference>
<dbReference type="EC" id="3.1.3.7" evidence="4"/>
<feature type="binding site" evidence="4">
    <location>
        <position position="90"/>
    </location>
    <ligand>
        <name>substrate</name>
    </ligand>
</feature>
<evidence type="ECO:0000256" key="1">
    <source>
        <dbReference type="ARBA" id="ARBA00001625"/>
    </source>
</evidence>
<dbReference type="InterPro" id="IPR000760">
    <property type="entry name" value="Inositol_monophosphatase-like"/>
</dbReference>
<feature type="binding site" evidence="4">
    <location>
        <position position="90"/>
    </location>
    <ligand>
        <name>Mg(2+)</name>
        <dbReference type="ChEBI" id="CHEBI:18420"/>
        <label>1</label>
    </ligand>
</feature>
<keyword evidence="4" id="KW-0378">Hydrolase</keyword>
<dbReference type="GO" id="GO:0000287">
    <property type="term" value="F:magnesium ion binding"/>
    <property type="evidence" value="ECO:0007669"/>
    <property type="project" value="UniProtKB-UniRule"/>
</dbReference>
<feature type="binding site" evidence="5">
    <location>
        <position position="110"/>
    </location>
    <ligand>
        <name>Mg(2+)</name>
        <dbReference type="ChEBI" id="CHEBI:18420"/>
        <label>1</label>
        <note>catalytic</note>
    </ligand>
</feature>
<dbReference type="Gene3D" id="3.40.190.80">
    <property type="match status" value="1"/>
</dbReference>
<reference evidence="6 7" key="1">
    <citation type="submission" date="2018-08" db="EMBL/GenBank/DDBJ databases">
        <title>Recombination of ecologically and evolutionarily significant loci maintains genetic cohesion in the Pseudomonas syringae species complex.</title>
        <authorList>
            <person name="Dillon M."/>
            <person name="Thakur S."/>
            <person name="Almeida R.N.D."/>
            <person name="Weir B.S."/>
            <person name="Guttman D.S."/>
        </authorList>
    </citation>
    <scope>NUCLEOTIDE SEQUENCE [LARGE SCALE GENOMIC DNA]</scope>
    <source>
        <strain evidence="6 7">ICMP 11288</strain>
    </source>
</reference>
<dbReference type="Pfam" id="PF00459">
    <property type="entry name" value="Inositol_P"/>
    <property type="match status" value="1"/>
</dbReference>
<feature type="binding site" evidence="4">
    <location>
        <position position="112"/>
    </location>
    <ligand>
        <name>Mg(2+)</name>
        <dbReference type="ChEBI" id="CHEBI:18420"/>
        <label>1</label>
    </ligand>
</feature>
<evidence type="ECO:0000256" key="4">
    <source>
        <dbReference type="HAMAP-Rule" id="MF_02095"/>
    </source>
</evidence>
<keyword evidence="3 4" id="KW-0460">Magnesium</keyword>
<feature type="binding site" evidence="5">
    <location>
        <position position="112"/>
    </location>
    <ligand>
        <name>Mg(2+)</name>
        <dbReference type="ChEBI" id="CHEBI:18420"/>
        <label>1</label>
        <note>catalytic</note>
    </ligand>
</feature>
<dbReference type="CDD" id="cd01638">
    <property type="entry name" value="CysQ"/>
    <property type="match status" value="1"/>
</dbReference>
<evidence type="ECO:0000313" key="7">
    <source>
        <dbReference type="Proteomes" id="UP000277179"/>
    </source>
</evidence>
<evidence type="ECO:0000256" key="5">
    <source>
        <dbReference type="PIRSR" id="PIRSR600760-2"/>
    </source>
</evidence>
<comment type="subcellular location">
    <subcellularLocation>
        <location evidence="4">Cell inner membrane</location>
        <topology evidence="4">Peripheral membrane protein</topology>
        <orientation evidence="4">Cytoplasmic side</orientation>
    </subcellularLocation>
</comment>
<accession>A0A3M4Q5C5</accession>